<name>A0A7J8SR98_GOSDV</name>
<sequence length="92" mass="11018">MRHGLKVSHGKVQNWRIFKRFLASFRGQRYHLNKWRQGYQLSTPGKFLKMKHASARLPSNVIDDDESNIVNIHPSDAWNTWRMELANQMFYE</sequence>
<dbReference type="AlphaFoldDB" id="A0A7J8SR98"/>
<evidence type="ECO:0000313" key="1">
    <source>
        <dbReference type="EMBL" id="MBA0628621.1"/>
    </source>
</evidence>
<keyword evidence="2" id="KW-1185">Reference proteome</keyword>
<reference evidence="1 2" key="1">
    <citation type="journal article" date="2019" name="Genome Biol. Evol.">
        <title>Insights into the evolution of the New World diploid cottons (Gossypium, subgenus Houzingenia) based on genome sequencing.</title>
        <authorList>
            <person name="Grover C.E."/>
            <person name="Arick M.A. 2nd"/>
            <person name="Thrash A."/>
            <person name="Conover J.L."/>
            <person name="Sanders W.S."/>
            <person name="Peterson D.G."/>
            <person name="Frelichowski J.E."/>
            <person name="Scheffler J.A."/>
            <person name="Scheffler B.E."/>
            <person name="Wendel J.F."/>
        </authorList>
    </citation>
    <scope>NUCLEOTIDE SEQUENCE [LARGE SCALE GENOMIC DNA]</scope>
    <source>
        <strain evidence="1">27</strain>
        <tissue evidence="1">Leaf</tissue>
    </source>
</reference>
<dbReference type="EMBL" id="JABFAC010000011">
    <property type="protein sequence ID" value="MBA0628621.1"/>
    <property type="molecule type" value="Genomic_DNA"/>
</dbReference>
<accession>A0A7J8SR98</accession>
<protein>
    <submittedName>
        <fullName evidence="1">Uncharacterized protein</fullName>
    </submittedName>
</protein>
<organism evidence="1 2">
    <name type="scientific">Gossypium davidsonii</name>
    <name type="common">Davidson's cotton</name>
    <name type="synonym">Gossypium klotzschianum subsp. davidsonii</name>
    <dbReference type="NCBI Taxonomy" id="34287"/>
    <lineage>
        <taxon>Eukaryota</taxon>
        <taxon>Viridiplantae</taxon>
        <taxon>Streptophyta</taxon>
        <taxon>Embryophyta</taxon>
        <taxon>Tracheophyta</taxon>
        <taxon>Spermatophyta</taxon>
        <taxon>Magnoliopsida</taxon>
        <taxon>eudicotyledons</taxon>
        <taxon>Gunneridae</taxon>
        <taxon>Pentapetalae</taxon>
        <taxon>rosids</taxon>
        <taxon>malvids</taxon>
        <taxon>Malvales</taxon>
        <taxon>Malvaceae</taxon>
        <taxon>Malvoideae</taxon>
        <taxon>Gossypium</taxon>
    </lineage>
</organism>
<evidence type="ECO:0000313" key="2">
    <source>
        <dbReference type="Proteomes" id="UP000593561"/>
    </source>
</evidence>
<proteinExistence type="predicted"/>
<gene>
    <name evidence="1" type="ORF">Godav_023322</name>
</gene>
<comment type="caution">
    <text evidence="1">The sequence shown here is derived from an EMBL/GenBank/DDBJ whole genome shotgun (WGS) entry which is preliminary data.</text>
</comment>
<dbReference type="Proteomes" id="UP000593561">
    <property type="component" value="Unassembled WGS sequence"/>
</dbReference>